<keyword evidence="3" id="KW-1185">Reference proteome</keyword>
<dbReference type="EMBL" id="JAWNGG020000100">
    <property type="protein sequence ID" value="KAK9302113.1"/>
    <property type="molecule type" value="Genomic_DNA"/>
</dbReference>
<feature type="chain" id="PRO_5043855764" description="Carboxypeptidase inhibitor" evidence="1">
    <location>
        <begin position="20"/>
        <end position="100"/>
    </location>
</feature>
<gene>
    <name evidence="2" type="ORF">QLX08_005829</name>
</gene>
<keyword evidence="1" id="KW-0732">Signal</keyword>
<dbReference type="AlphaFoldDB" id="A0AAW0ZZR9"/>
<name>A0AAW0ZZR9_9HYME</name>
<evidence type="ECO:0000256" key="1">
    <source>
        <dbReference type="SAM" id="SignalP"/>
    </source>
</evidence>
<organism evidence="2 3">
    <name type="scientific">Tetragonisca angustula</name>
    <dbReference type="NCBI Taxonomy" id="166442"/>
    <lineage>
        <taxon>Eukaryota</taxon>
        <taxon>Metazoa</taxon>
        <taxon>Ecdysozoa</taxon>
        <taxon>Arthropoda</taxon>
        <taxon>Hexapoda</taxon>
        <taxon>Insecta</taxon>
        <taxon>Pterygota</taxon>
        <taxon>Neoptera</taxon>
        <taxon>Endopterygota</taxon>
        <taxon>Hymenoptera</taxon>
        <taxon>Apocrita</taxon>
        <taxon>Aculeata</taxon>
        <taxon>Apoidea</taxon>
        <taxon>Anthophila</taxon>
        <taxon>Apidae</taxon>
        <taxon>Tetragonisca</taxon>
    </lineage>
</organism>
<accession>A0AAW0ZZR9</accession>
<dbReference type="Proteomes" id="UP001432146">
    <property type="component" value="Unassembled WGS sequence"/>
</dbReference>
<protein>
    <recommendedName>
        <fullName evidence="4">Carboxypeptidase inhibitor</fullName>
    </recommendedName>
</protein>
<evidence type="ECO:0000313" key="3">
    <source>
        <dbReference type="Proteomes" id="UP001432146"/>
    </source>
</evidence>
<evidence type="ECO:0008006" key="4">
    <source>
        <dbReference type="Google" id="ProtNLM"/>
    </source>
</evidence>
<reference evidence="2 3" key="1">
    <citation type="submission" date="2024-05" db="EMBL/GenBank/DDBJ databases">
        <title>The nuclear and mitochondrial genome assemblies of Tetragonisca angustula (Apidae: Meliponini), a tiny yet remarkable pollinator in the Neotropics.</title>
        <authorList>
            <person name="Ferrari R."/>
            <person name="Ricardo P.C."/>
            <person name="Dias F.C."/>
            <person name="Araujo N.S."/>
            <person name="Soares D.O."/>
            <person name="Zhou Q.-S."/>
            <person name="Zhu C.-D."/>
            <person name="Coutinho L."/>
            <person name="Airas M.C."/>
            <person name="Batista T.M."/>
        </authorList>
    </citation>
    <scope>NUCLEOTIDE SEQUENCE [LARGE SCALE GENOMIC DNA]</scope>
    <source>
        <strain evidence="2">ASF017062</strain>
        <tissue evidence="2">Abdomen</tissue>
    </source>
</reference>
<proteinExistence type="predicted"/>
<sequence>MKLCLSVLLVAFVATLLHSIEYTTGNSICPQENCLESTKCNDLIVGHTCPKSSEACCSIVKWEHRTHCRHFGGECMDWCNQSLRQTVVDCPADKVCCTLV</sequence>
<feature type="signal peptide" evidence="1">
    <location>
        <begin position="1"/>
        <end position="19"/>
    </location>
</feature>
<evidence type="ECO:0000313" key="2">
    <source>
        <dbReference type="EMBL" id="KAK9302113.1"/>
    </source>
</evidence>
<comment type="caution">
    <text evidence="2">The sequence shown here is derived from an EMBL/GenBank/DDBJ whole genome shotgun (WGS) entry which is preliminary data.</text>
</comment>